<comment type="caution">
    <text evidence="1">The sequence shown here is derived from an EMBL/GenBank/DDBJ whole genome shotgun (WGS) entry which is preliminary data.</text>
</comment>
<keyword evidence="2" id="KW-1185">Reference proteome</keyword>
<protein>
    <submittedName>
        <fullName evidence="1">Uncharacterized protein</fullName>
    </submittedName>
</protein>
<proteinExistence type="predicted"/>
<evidence type="ECO:0000313" key="2">
    <source>
        <dbReference type="Proteomes" id="UP001633002"/>
    </source>
</evidence>
<evidence type="ECO:0000313" key="1">
    <source>
        <dbReference type="EMBL" id="KAL3686619.1"/>
    </source>
</evidence>
<accession>A0ABD3H8Z6</accession>
<gene>
    <name evidence="1" type="ORF">R1sor_009193</name>
</gene>
<dbReference type="Proteomes" id="UP001633002">
    <property type="component" value="Unassembled WGS sequence"/>
</dbReference>
<sequence>MRRDTELEAERERHRATQQEVTRLRANIEICLSDAAEAARVGQTRQNRLYRALSVARSQFIAECARNTRRLVLAGRRHGLDVRRLEILQEQVQLVSDDRDQVRTKRDLVRAERDQVRTERDQTRTEITAQRRVNALLQQEQDRLTQRIEAHGFALYTNTESSEEEPDVQAVVPGDTSVAVPSTEPVSDVQAMVPYDVSVTAPSTEPTSDVETVVHGDIIVAVPSTESAPDVQAMVPADVSVAATSIEPEPDVQSVVLGDVSVKARPIQPASDVQVVVSGDVSGIGPTTESHHAQIPDPETRSLGDIPVHARRSVAEVLQIFLCVFIGRVRNLHSTR</sequence>
<reference evidence="1 2" key="1">
    <citation type="submission" date="2024-09" db="EMBL/GenBank/DDBJ databases">
        <title>Chromosome-scale assembly of Riccia sorocarpa.</title>
        <authorList>
            <person name="Paukszto L."/>
        </authorList>
    </citation>
    <scope>NUCLEOTIDE SEQUENCE [LARGE SCALE GENOMIC DNA]</scope>
    <source>
        <strain evidence="1">LP-2024</strain>
        <tissue evidence="1">Aerial parts of the thallus</tissue>
    </source>
</reference>
<dbReference type="EMBL" id="JBJQOH010000005">
    <property type="protein sequence ID" value="KAL3686619.1"/>
    <property type="molecule type" value="Genomic_DNA"/>
</dbReference>
<dbReference type="AlphaFoldDB" id="A0ABD3H8Z6"/>
<name>A0ABD3H8Z6_9MARC</name>
<organism evidence="1 2">
    <name type="scientific">Riccia sorocarpa</name>
    <dbReference type="NCBI Taxonomy" id="122646"/>
    <lineage>
        <taxon>Eukaryota</taxon>
        <taxon>Viridiplantae</taxon>
        <taxon>Streptophyta</taxon>
        <taxon>Embryophyta</taxon>
        <taxon>Marchantiophyta</taxon>
        <taxon>Marchantiopsida</taxon>
        <taxon>Marchantiidae</taxon>
        <taxon>Marchantiales</taxon>
        <taxon>Ricciaceae</taxon>
        <taxon>Riccia</taxon>
    </lineage>
</organism>